<proteinExistence type="predicted"/>
<dbReference type="OrthoDB" id="5798416at2759"/>
<gene>
    <name evidence="1" type="ORF">NOO_LOCUS1462</name>
</gene>
<sequence length="157" mass="17960">MQENFGGNMFETLVTIFEVIVFCRVNCIESRHTIAYVLIPLSSETTTRLGLESNGTEIFIPCSNCFFKFDRSNNRLIQYYNRPSFGETPQFCGCFEYLSKGFMNTKTPTLIAISHNIIQIDVNVYYGVMKTDQCRLDSIRSARTVDGLQLALQMRCS</sequence>
<accession>A0A182E0I4</accession>
<keyword evidence="2" id="KW-1185">Reference proteome</keyword>
<evidence type="ECO:0000313" key="2">
    <source>
        <dbReference type="Proteomes" id="UP000271087"/>
    </source>
</evidence>
<dbReference type="WBParaSite" id="nOo.2.0.1.t01462-RA">
    <property type="protein sequence ID" value="nOo.2.0.1.t01462-RA"/>
    <property type="gene ID" value="nOo.2.0.1.g01462"/>
</dbReference>
<reference evidence="1 2" key="2">
    <citation type="submission" date="2018-08" db="EMBL/GenBank/DDBJ databases">
        <authorList>
            <person name="Laetsch R D."/>
            <person name="Stevens L."/>
            <person name="Kumar S."/>
            <person name="Blaxter L. M."/>
        </authorList>
    </citation>
    <scope>NUCLEOTIDE SEQUENCE [LARGE SCALE GENOMIC DNA]</scope>
</reference>
<name>A0A182E0I4_ONCOC</name>
<organism evidence="3">
    <name type="scientific">Onchocerca ochengi</name>
    <name type="common">Filarial nematode worm</name>
    <dbReference type="NCBI Taxonomy" id="42157"/>
    <lineage>
        <taxon>Eukaryota</taxon>
        <taxon>Metazoa</taxon>
        <taxon>Ecdysozoa</taxon>
        <taxon>Nematoda</taxon>
        <taxon>Chromadorea</taxon>
        <taxon>Rhabditida</taxon>
        <taxon>Spirurina</taxon>
        <taxon>Spiruromorpha</taxon>
        <taxon>Filarioidea</taxon>
        <taxon>Onchocercidae</taxon>
        <taxon>Onchocerca</taxon>
    </lineage>
</organism>
<evidence type="ECO:0000313" key="3">
    <source>
        <dbReference type="WBParaSite" id="nOo.2.0.1.t01462-RA"/>
    </source>
</evidence>
<dbReference type="EMBL" id="UYRW01000186">
    <property type="protein sequence ID" value="VDK64228.1"/>
    <property type="molecule type" value="Genomic_DNA"/>
</dbReference>
<reference evidence="3" key="1">
    <citation type="submission" date="2016-06" db="UniProtKB">
        <authorList>
            <consortium name="WormBaseParasite"/>
        </authorList>
    </citation>
    <scope>IDENTIFICATION</scope>
</reference>
<dbReference type="AlphaFoldDB" id="A0A182E0I4"/>
<dbReference type="Proteomes" id="UP000271087">
    <property type="component" value="Unassembled WGS sequence"/>
</dbReference>
<protein>
    <submittedName>
        <fullName evidence="3">CxC5 domain-containing protein</fullName>
    </submittedName>
</protein>
<evidence type="ECO:0000313" key="1">
    <source>
        <dbReference type="EMBL" id="VDK64228.1"/>
    </source>
</evidence>